<dbReference type="GO" id="GO:0016020">
    <property type="term" value="C:membrane"/>
    <property type="evidence" value="ECO:0007669"/>
    <property type="project" value="UniProtKB-SubCell"/>
</dbReference>
<evidence type="ECO:0000256" key="2">
    <source>
        <dbReference type="ARBA" id="ARBA00007886"/>
    </source>
</evidence>
<evidence type="ECO:0000256" key="4">
    <source>
        <dbReference type="ARBA" id="ARBA00022729"/>
    </source>
</evidence>
<evidence type="ECO:0000259" key="9">
    <source>
        <dbReference type="Pfam" id="PF05504"/>
    </source>
</evidence>
<dbReference type="Gene3D" id="3.30.300.210">
    <property type="entry name" value="Nutrient germinant receptor protein C, domain 3"/>
    <property type="match status" value="1"/>
</dbReference>
<dbReference type="RefSeq" id="WP_153725123.1">
    <property type="nucleotide sequence ID" value="NZ_CP045875.1"/>
</dbReference>
<protein>
    <submittedName>
        <fullName evidence="11">Germination, Ger(X)C family protein</fullName>
    </submittedName>
</protein>
<dbReference type="OrthoDB" id="9816067at2"/>
<accession>A0A5Q2N1V7</accession>
<dbReference type="NCBIfam" id="TIGR02887">
    <property type="entry name" value="spore_ger_x_C"/>
    <property type="match status" value="1"/>
</dbReference>
<dbReference type="PROSITE" id="PS51257">
    <property type="entry name" value="PROKAR_LIPOPROTEIN"/>
    <property type="match status" value="1"/>
</dbReference>
<comment type="similarity">
    <text evidence="2">Belongs to the GerABKC lipoprotein family.</text>
</comment>
<keyword evidence="12" id="KW-1185">Reference proteome</keyword>
<feature type="region of interest" description="Disordered" evidence="8">
    <location>
        <begin position="434"/>
        <end position="459"/>
    </location>
</feature>
<dbReference type="AlphaFoldDB" id="A0A5Q2N1V7"/>
<evidence type="ECO:0000259" key="10">
    <source>
        <dbReference type="Pfam" id="PF25198"/>
    </source>
</evidence>
<evidence type="ECO:0000256" key="7">
    <source>
        <dbReference type="ARBA" id="ARBA00023288"/>
    </source>
</evidence>
<dbReference type="Proteomes" id="UP000366051">
    <property type="component" value="Chromosome"/>
</dbReference>
<dbReference type="InterPro" id="IPR046953">
    <property type="entry name" value="Spore_GerAC-like_C"/>
</dbReference>
<evidence type="ECO:0000256" key="8">
    <source>
        <dbReference type="SAM" id="MobiDB-lite"/>
    </source>
</evidence>
<dbReference type="PANTHER" id="PTHR35789:SF1">
    <property type="entry name" value="SPORE GERMINATION PROTEIN B3"/>
    <property type="match status" value="1"/>
</dbReference>
<feature type="region of interest" description="Disordered" evidence="8">
    <location>
        <begin position="217"/>
        <end position="236"/>
    </location>
</feature>
<dbReference type="InterPro" id="IPR008844">
    <property type="entry name" value="Spore_GerAC-like"/>
</dbReference>
<name>A0A5Q2N1V7_9FIRM</name>
<keyword evidence="7" id="KW-0449">Lipoprotein</keyword>
<dbReference type="InterPro" id="IPR038501">
    <property type="entry name" value="Spore_GerAC_C_sf"/>
</dbReference>
<keyword evidence="3" id="KW-0309">Germination</keyword>
<keyword evidence="5" id="KW-0472">Membrane</keyword>
<organism evidence="11 12">
    <name type="scientific">Heliorestis convoluta</name>
    <dbReference type="NCBI Taxonomy" id="356322"/>
    <lineage>
        <taxon>Bacteria</taxon>
        <taxon>Bacillati</taxon>
        <taxon>Bacillota</taxon>
        <taxon>Clostridia</taxon>
        <taxon>Eubacteriales</taxon>
        <taxon>Heliobacteriaceae</taxon>
        <taxon>Heliorestis</taxon>
    </lineage>
</organism>
<feature type="domain" description="Spore germination protein N-terminal" evidence="10">
    <location>
        <begin position="29"/>
        <end position="210"/>
    </location>
</feature>
<comment type="subcellular location">
    <subcellularLocation>
        <location evidence="1">Membrane</location>
        <topology evidence="1">Lipid-anchor</topology>
    </subcellularLocation>
</comment>
<dbReference type="KEGG" id="hcv:FTV88_1725"/>
<sequence>MIKSIGNKKKLGTLLLLFLSPLWLTSCWDKKELDQMAFVLSMGIDQSPQGLIEVTARIAVPEAIVGGGGGGGDQSTSPAEISKVVTIAARTIPEGFALLEATVERRVTFTQCRTVVIGEELVRQGLDQILDFFNRHREFRRTLIFFMSKGSPAREIFQHAVPVLEENIARYIEDIVDIQRQFGFSPFVRLHDLNNEMEVYHLDGLIPIMAINPEVAKEKEGTEVKPRPTSEFRADEGSVEEEVRNIPSTLHRSGGNPVSYIGAGVLVGGHLVGYMDADEVRITEIIRGRYQTGIWTFPDPMEEGKYVSVILDQQKPVRIKVDESTDPIRIEISARLLGKLLEVQAGPYVTPEAFRFLEEAIAEELNQQALDLIQRMQALPADPFYLIRPLRWRTLTTKEYMALPWHEWYQKADIVVSIQPEIEFFGFQLAPARPNPATQKLLPPETTEEEDLSGEAEWE</sequence>
<feature type="domain" description="Spore germination GerAC-like C-terminal" evidence="9">
    <location>
        <begin position="262"/>
        <end position="423"/>
    </location>
</feature>
<dbReference type="Pfam" id="PF05504">
    <property type="entry name" value="Spore_GerAC"/>
    <property type="match status" value="1"/>
</dbReference>
<dbReference type="GO" id="GO:0009847">
    <property type="term" value="P:spore germination"/>
    <property type="evidence" value="ECO:0007669"/>
    <property type="project" value="InterPro"/>
</dbReference>
<dbReference type="PANTHER" id="PTHR35789">
    <property type="entry name" value="SPORE GERMINATION PROTEIN B3"/>
    <property type="match status" value="1"/>
</dbReference>
<dbReference type="InterPro" id="IPR057336">
    <property type="entry name" value="GerAC_N"/>
</dbReference>
<dbReference type="Pfam" id="PF25198">
    <property type="entry name" value="Spore_GerAC_N"/>
    <property type="match status" value="1"/>
</dbReference>
<reference evidence="12" key="1">
    <citation type="submission" date="2019-11" db="EMBL/GenBank/DDBJ databases">
        <title>Genome sequence of Heliorestis convoluta strain HH, an alkaliphilic and minimalistic phototrophic bacterium from a soda lake in Egypt.</title>
        <authorList>
            <person name="Dewey E.D."/>
            <person name="Stokes L.M."/>
            <person name="Burchell B.M."/>
            <person name="Shaffer K.N."/>
            <person name="Huntington A.M."/>
            <person name="Baker J.M."/>
            <person name="Nadendla S."/>
            <person name="Giglio M.G."/>
            <person name="Touchman J.W."/>
            <person name="Blankenship R.E."/>
            <person name="Madigan M.T."/>
            <person name="Sattley W.M."/>
        </authorList>
    </citation>
    <scope>NUCLEOTIDE SEQUENCE [LARGE SCALE GENOMIC DNA]</scope>
    <source>
        <strain evidence="12">HH</strain>
    </source>
</reference>
<evidence type="ECO:0000256" key="6">
    <source>
        <dbReference type="ARBA" id="ARBA00023139"/>
    </source>
</evidence>
<evidence type="ECO:0000256" key="5">
    <source>
        <dbReference type="ARBA" id="ARBA00023136"/>
    </source>
</evidence>
<evidence type="ECO:0000256" key="3">
    <source>
        <dbReference type="ARBA" id="ARBA00022544"/>
    </source>
</evidence>
<keyword evidence="6" id="KW-0564">Palmitate</keyword>
<dbReference type="EMBL" id="CP045875">
    <property type="protein sequence ID" value="QGG47823.1"/>
    <property type="molecule type" value="Genomic_DNA"/>
</dbReference>
<evidence type="ECO:0000313" key="11">
    <source>
        <dbReference type="EMBL" id="QGG47823.1"/>
    </source>
</evidence>
<evidence type="ECO:0000313" key="12">
    <source>
        <dbReference type="Proteomes" id="UP000366051"/>
    </source>
</evidence>
<evidence type="ECO:0000256" key="1">
    <source>
        <dbReference type="ARBA" id="ARBA00004635"/>
    </source>
</evidence>
<proteinExistence type="inferred from homology"/>
<keyword evidence="4" id="KW-0732">Signal</keyword>
<feature type="compositionally biased region" description="Acidic residues" evidence="8">
    <location>
        <begin position="446"/>
        <end position="459"/>
    </location>
</feature>
<gene>
    <name evidence="11" type="ORF">FTV88_1725</name>
</gene>